<reference evidence="4" key="1">
    <citation type="submission" date="2017-04" db="EMBL/GenBank/DDBJ databases">
        <title>Comparative genomics and description of representatives of a novel lineage of planctomycetes thriving in anoxic sediments.</title>
        <authorList>
            <person name="Spring S."/>
            <person name="Bunk B."/>
            <person name="Sproer C."/>
        </authorList>
    </citation>
    <scope>NUCLEOTIDE SEQUENCE [LARGE SCALE GENOMIC DNA]</scope>
    <source>
        <strain evidence="4">ST-PulAB-D4</strain>
    </source>
</reference>
<organism evidence="3 4">
    <name type="scientific">Sedimentisphaera salicampi</name>
    <dbReference type="NCBI Taxonomy" id="1941349"/>
    <lineage>
        <taxon>Bacteria</taxon>
        <taxon>Pseudomonadati</taxon>
        <taxon>Planctomycetota</taxon>
        <taxon>Phycisphaerae</taxon>
        <taxon>Sedimentisphaerales</taxon>
        <taxon>Sedimentisphaeraceae</taxon>
        <taxon>Sedimentisphaera</taxon>
    </lineage>
</organism>
<dbReference type="KEGG" id="pbp:STSP1_01291"/>
<dbReference type="PIRSF" id="PIRSF005243">
    <property type="entry name" value="ROO"/>
    <property type="match status" value="1"/>
</dbReference>
<evidence type="ECO:0000256" key="1">
    <source>
        <dbReference type="ARBA" id="ARBA00007121"/>
    </source>
</evidence>
<name>A0A1W6LM82_9BACT</name>
<dbReference type="GO" id="GO:0046872">
    <property type="term" value="F:metal ion binding"/>
    <property type="evidence" value="ECO:0007669"/>
    <property type="project" value="InterPro"/>
</dbReference>
<dbReference type="InterPro" id="IPR036866">
    <property type="entry name" value="RibonucZ/Hydroxyglut_hydro"/>
</dbReference>
<dbReference type="Proteomes" id="UP000193334">
    <property type="component" value="Chromosome"/>
</dbReference>
<dbReference type="EMBL" id="CP021023">
    <property type="protein sequence ID" value="ARN56898.1"/>
    <property type="molecule type" value="Genomic_DNA"/>
</dbReference>
<dbReference type="Gene3D" id="3.60.15.10">
    <property type="entry name" value="Ribonuclease Z/Hydroxyacylglutathione hydrolase-like"/>
    <property type="match status" value="1"/>
</dbReference>
<evidence type="ECO:0000259" key="2">
    <source>
        <dbReference type="PROSITE" id="PS50902"/>
    </source>
</evidence>
<dbReference type="SUPFAM" id="SSF56281">
    <property type="entry name" value="Metallo-hydrolase/oxidoreductase"/>
    <property type="match status" value="1"/>
</dbReference>
<dbReference type="RefSeq" id="WP_085755575.1">
    <property type="nucleotide sequence ID" value="NZ_CP021023.1"/>
</dbReference>
<protein>
    <submittedName>
        <fullName evidence="3">Nitric oxide reductase</fullName>
        <ecNumber evidence="3">1.-.-.-</ecNumber>
    </submittedName>
</protein>
<feature type="domain" description="Flavodoxin-like" evidence="2">
    <location>
        <begin position="246"/>
        <end position="383"/>
    </location>
</feature>
<accession>A0A1W6LM82</accession>
<dbReference type="PROSITE" id="PS50902">
    <property type="entry name" value="FLAVODOXIN_LIKE"/>
    <property type="match status" value="1"/>
</dbReference>
<comment type="similarity">
    <text evidence="1">In the N-terminal section; belongs to the zinc metallo-hydrolase group 3 family.</text>
</comment>
<dbReference type="InterPro" id="IPR001279">
    <property type="entry name" value="Metallo-B-lactamas"/>
</dbReference>
<dbReference type="Gene3D" id="3.40.50.360">
    <property type="match status" value="1"/>
</dbReference>
<keyword evidence="3" id="KW-0560">Oxidoreductase</keyword>
<evidence type="ECO:0000313" key="3">
    <source>
        <dbReference type="EMBL" id="ARN56898.1"/>
    </source>
</evidence>
<dbReference type="PANTHER" id="PTHR43717:SF1">
    <property type="entry name" value="ANAEROBIC NITRIC OXIDE REDUCTASE FLAVORUBREDOXIN"/>
    <property type="match status" value="1"/>
</dbReference>
<gene>
    <name evidence="3" type="primary">fprA</name>
    <name evidence="3" type="ORF">STSP1_01291</name>
</gene>
<dbReference type="GO" id="GO:0016491">
    <property type="term" value="F:oxidoreductase activity"/>
    <property type="evidence" value="ECO:0007669"/>
    <property type="project" value="UniProtKB-KW"/>
</dbReference>
<evidence type="ECO:0000313" key="4">
    <source>
        <dbReference type="Proteomes" id="UP000193334"/>
    </source>
</evidence>
<dbReference type="InterPro" id="IPR016440">
    <property type="entry name" value="Rubredoxin-O_OxRdtase"/>
</dbReference>
<dbReference type="CDD" id="cd07709">
    <property type="entry name" value="flavodiiron_proteins_MBL-fold"/>
    <property type="match status" value="1"/>
</dbReference>
<dbReference type="Pfam" id="PF19583">
    <property type="entry name" value="ODP"/>
    <property type="match status" value="1"/>
</dbReference>
<dbReference type="InterPro" id="IPR008254">
    <property type="entry name" value="Flavodoxin/NO_synth"/>
</dbReference>
<dbReference type="InterPro" id="IPR029039">
    <property type="entry name" value="Flavoprotein-like_sf"/>
</dbReference>
<dbReference type="SUPFAM" id="SSF52218">
    <property type="entry name" value="Flavoproteins"/>
    <property type="match status" value="1"/>
</dbReference>
<dbReference type="EC" id="1.-.-.-" evidence="3"/>
<keyword evidence="4" id="KW-1185">Reference proteome</keyword>
<proteinExistence type="inferred from homology"/>
<dbReference type="GO" id="GO:0009055">
    <property type="term" value="F:electron transfer activity"/>
    <property type="evidence" value="ECO:0007669"/>
    <property type="project" value="InterPro"/>
</dbReference>
<dbReference type="InterPro" id="IPR045761">
    <property type="entry name" value="ODP_dom"/>
</dbReference>
<dbReference type="PANTHER" id="PTHR43717">
    <property type="entry name" value="ANAEROBIC NITRIC OXIDE REDUCTASE FLAVORUBREDOXIN"/>
    <property type="match status" value="1"/>
</dbReference>
<dbReference type="STRING" id="1941349.STSP1_01291"/>
<sequence>MAEIKNNIYYVGAKDWDRKFFDELVPLSEGTTYNAYFIKGSEKNVLIDSVDPEKFDTLLSNLERLGVEKIDYIVSLHCEQDHSGCIPVILQEFPECKVVTNEKNCGLLQEHLHISPEQIQVIEEWETLSLGDKTLQFFFIPWVHWPETMAAYLQEDKVLFPCDMFGSHYATSEMFAKSDAYQLELIKSYYAEIMMPYKKVIVKNLEKIDQLDIDMIAASHGPIYDDPQFPINAYKDWVSDKVTNHVVIPYISMHHSTRIMVEHLIDELTERGIHARPYNLIGCDISQLASSLVDSATVVLAGPQILAGPHPALANAAFLANMLKPKTKFVSIMGSYGWGGKMVEKLQAAIPNIKAELIEPLMIKGMPREDDLQLINEFADKILEKHRSEGLVE</sequence>
<dbReference type="SMART" id="SM00849">
    <property type="entry name" value="Lactamase_B"/>
    <property type="match status" value="1"/>
</dbReference>
<dbReference type="AlphaFoldDB" id="A0A1W6LM82"/>
<dbReference type="GO" id="GO:0010181">
    <property type="term" value="F:FMN binding"/>
    <property type="evidence" value="ECO:0007669"/>
    <property type="project" value="InterPro"/>
</dbReference>